<reference evidence="1 2" key="1">
    <citation type="submission" date="2018-03" db="EMBL/GenBank/DDBJ databases">
        <title>Genomic Encyclopedia of Archaeal and Bacterial Type Strains, Phase II (KMG-II): from individual species to whole genera.</title>
        <authorList>
            <person name="Goeker M."/>
        </authorList>
    </citation>
    <scope>NUCLEOTIDE SEQUENCE [LARGE SCALE GENOMIC DNA]</scope>
    <source>
        <strain evidence="1 2">DSM 44720</strain>
    </source>
</reference>
<evidence type="ECO:0000313" key="2">
    <source>
        <dbReference type="Proteomes" id="UP000239494"/>
    </source>
</evidence>
<proteinExistence type="predicted"/>
<gene>
    <name evidence="1" type="ORF">CLV43_120154</name>
</gene>
<sequence length="133" mass="14450">MVRTERKRRMPDEGLRLLAGTVAGALVKAMDTHLWNGVRSEVAGVLGSGVPRRVEVVSTRLQASRDELALVPWERQTQARADFATEWRGSIHAVLWEHPELEGELRAVLGAISPVLPHTPVDAAVVHPGPATG</sequence>
<organism evidence="1 2">
    <name type="scientific">Umezawaea tangerina</name>
    <dbReference type="NCBI Taxonomy" id="84725"/>
    <lineage>
        <taxon>Bacteria</taxon>
        <taxon>Bacillati</taxon>
        <taxon>Actinomycetota</taxon>
        <taxon>Actinomycetes</taxon>
        <taxon>Pseudonocardiales</taxon>
        <taxon>Pseudonocardiaceae</taxon>
        <taxon>Umezawaea</taxon>
    </lineage>
</organism>
<dbReference type="EMBL" id="PVTF01000020">
    <property type="protein sequence ID" value="PRY32735.1"/>
    <property type="molecule type" value="Genomic_DNA"/>
</dbReference>
<dbReference type="AlphaFoldDB" id="A0A2T0SH52"/>
<evidence type="ECO:0000313" key="1">
    <source>
        <dbReference type="EMBL" id="PRY32735.1"/>
    </source>
</evidence>
<accession>A0A2T0SH52</accession>
<evidence type="ECO:0008006" key="3">
    <source>
        <dbReference type="Google" id="ProtNLM"/>
    </source>
</evidence>
<protein>
    <recommendedName>
        <fullName evidence="3">DUF2267 domain-containing protein</fullName>
    </recommendedName>
</protein>
<name>A0A2T0SH52_9PSEU</name>
<comment type="caution">
    <text evidence="1">The sequence shown here is derived from an EMBL/GenBank/DDBJ whole genome shotgun (WGS) entry which is preliminary data.</text>
</comment>
<dbReference type="Proteomes" id="UP000239494">
    <property type="component" value="Unassembled WGS sequence"/>
</dbReference>
<keyword evidence="2" id="KW-1185">Reference proteome</keyword>